<evidence type="ECO:0000313" key="5">
    <source>
        <dbReference type="Proteomes" id="UP000298615"/>
    </source>
</evidence>
<dbReference type="EMBL" id="CP039712">
    <property type="protein sequence ID" value="QCI87323.1"/>
    <property type="molecule type" value="Genomic_DNA"/>
</dbReference>
<reference evidence="4 5" key="1">
    <citation type="submission" date="2019-04" db="EMBL/GenBank/DDBJ databases">
        <title>Vagococcus sp. nov., isolated from faeces of yaks (Bos grunniens).</title>
        <authorList>
            <person name="Ge Y."/>
        </authorList>
    </citation>
    <scope>NUCLEOTIDE SEQUENCE [LARGE SCALE GENOMIC DNA]</scope>
    <source>
        <strain evidence="4 5">MN-17</strain>
    </source>
</reference>
<dbReference type="PANTHER" id="PTHR11941:SF54">
    <property type="entry name" value="ENOYL-COA HYDRATASE, MITOCHONDRIAL"/>
    <property type="match status" value="1"/>
</dbReference>
<dbReference type="Gene3D" id="3.90.226.10">
    <property type="entry name" value="2-enoyl-CoA Hydratase, Chain A, domain 1"/>
    <property type="match status" value="1"/>
</dbReference>
<dbReference type="InterPro" id="IPR018376">
    <property type="entry name" value="Enoyl-CoA_hyd/isom_CS"/>
</dbReference>
<comment type="similarity">
    <text evidence="1 3">Belongs to the enoyl-CoA hydratase/isomerase family.</text>
</comment>
<dbReference type="GO" id="GO:0006635">
    <property type="term" value="P:fatty acid beta-oxidation"/>
    <property type="evidence" value="ECO:0007669"/>
    <property type="project" value="TreeGrafter"/>
</dbReference>
<dbReference type="Proteomes" id="UP000298615">
    <property type="component" value="Chromosome"/>
</dbReference>
<evidence type="ECO:0000256" key="2">
    <source>
        <dbReference type="ARBA" id="ARBA00023239"/>
    </source>
</evidence>
<dbReference type="SUPFAM" id="SSF52096">
    <property type="entry name" value="ClpP/crotonase"/>
    <property type="match status" value="1"/>
</dbReference>
<dbReference type="OrthoDB" id="9775794at2"/>
<dbReference type="Gene3D" id="1.10.12.10">
    <property type="entry name" value="Lyase 2-enoyl-coa Hydratase, Chain A, domain 2"/>
    <property type="match status" value="1"/>
</dbReference>
<evidence type="ECO:0000313" key="4">
    <source>
        <dbReference type="EMBL" id="QCI87323.1"/>
    </source>
</evidence>
<keyword evidence="5" id="KW-1185">Reference proteome</keyword>
<dbReference type="Pfam" id="PF00378">
    <property type="entry name" value="ECH_1"/>
    <property type="match status" value="1"/>
</dbReference>
<dbReference type="PROSITE" id="PS00166">
    <property type="entry name" value="ENOYL_COA_HYDRATASE"/>
    <property type="match status" value="1"/>
</dbReference>
<dbReference type="InterPro" id="IPR029045">
    <property type="entry name" value="ClpP/crotonase-like_dom_sf"/>
</dbReference>
<gene>
    <name evidence="4" type="ORF">FA707_01615</name>
</gene>
<dbReference type="PANTHER" id="PTHR11941">
    <property type="entry name" value="ENOYL-COA HYDRATASE-RELATED"/>
    <property type="match status" value="1"/>
</dbReference>
<dbReference type="InterPro" id="IPR001753">
    <property type="entry name" value="Enoyl-CoA_hydra/iso"/>
</dbReference>
<dbReference type="FunFam" id="3.90.226.10:FF:000009">
    <property type="entry name" value="Carnitinyl-CoA dehydratase"/>
    <property type="match status" value="1"/>
</dbReference>
<organism evidence="4 5">
    <name type="scientific">Vagococcus zengguangii</name>
    <dbReference type="NCBI Taxonomy" id="2571750"/>
    <lineage>
        <taxon>Bacteria</taxon>
        <taxon>Bacillati</taxon>
        <taxon>Bacillota</taxon>
        <taxon>Bacilli</taxon>
        <taxon>Lactobacillales</taxon>
        <taxon>Enterococcaceae</taxon>
        <taxon>Vagococcus</taxon>
    </lineage>
</organism>
<dbReference type="GO" id="GO:0016836">
    <property type="term" value="F:hydro-lyase activity"/>
    <property type="evidence" value="ECO:0007669"/>
    <property type="project" value="UniProtKB-ARBA"/>
</dbReference>
<proteinExistence type="inferred from homology"/>
<dbReference type="RefSeq" id="WP_136954144.1">
    <property type="nucleotide sequence ID" value="NZ_CP039712.1"/>
</dbReference>
<sequence length="264" mass="28682">MEINQTYNYLSLAIEQGIGTLTIERPKVLNALSTEVLEELELMLDDIAMMETIDVLLVTGAGEKAFVAGADIAEMKEKRVFEGRAFSEVGNRVFSKLANLRQPTIACVNGFALGGGCELALACDMRLGAENAKFGQPEVGLGIIPGFGGTQRLARLVGTGMAKELIFTGNIIDAKEAHRIGLLNRVVPAEELITEAQNLANQIRKNAPLAVELSKEVIDRGLEMPIEHGLRLEAEVFGSLFSTEDQTEGMDAFLNRRKASFTKQ</sequence>
<dbReference type="AlphaFoldDB" id="A0A4D7CV52"/>
<keyword evidence="2" id="KW-0456">Lyase</keyword>
<dbReference type="KEGG" id="vao:FA707_01615"/>
<evidence type="ECO:0000256" key="1">
    <source>
        <dbReference type="ARBA" id="ARBA00005254"/>
    </source>
</evidence>
<protein>
    <submittedName>
        <fullName evidence="4">Crotonase</fullName>
    </submittedName>
</protein>
<accession>A0A4D7CV52</accession>
<dbReference type="FunFam" id="1.10.12.10:FF:000001">
    <property type="entry name" value="Probable enoyl-CoA hydratase, mitochondrial"/>
    <property type="match status" value="1"/>
</dbReference>
<evidence type="ECO:0000256" key="3">
    <source>
        <dbReference type="RuleBase" id="RU003707"/>
    </source>
</evidence>
<name>A0A4D7CV52_9ENTE</name>
<dbReference type="CDD" id="cd06558">
    <property type="entry name" value="crotonase-like"/>
    <property type="match status" value="1"/>
</dbReference>
<dbReference type="InterPro" id="IPR014748">
    <property type="entry name" value="Enoyl-CoA_hydra_C"/>
</dbReference>